<evidence type="ECO:0000313" key="4">
    <source>
        <dbReference type="Proteomes" id="UP000230423"/>
    </source>
</evidence>
<feature type="domain" description="RGS" evidence="2">
    <location>
        <begin position="117"/>
        <end position="240"/>
    </location>
</feature>
<dbReference type="PANTHER" id="PTHR13155">
    <property type="entry name" value="A-KINASE ANCHOR PROTEINS"/>
    <property type="match status" value="1"/>
</dbReference>
<feature type="domain" description="RGS" evidence="2">
    <location>
        <begin position="32"/>
        <end position="94"/>
    </location>
</feature>
<dbReference type="GO" id="GO:0008104">
    <property type="term" value="P:intracellular protein localization"/>
    <property type="evidence" value="ECO:0007669"/>
    <property type="project" value="TreeGrafter"/>
</dbReference>
<keyword evidence="4" id="KW-1185">Reference proteome</keyword>
<reference evidence="3 4" key="1">
    <citation type="submission" date="2015-09" db="EMBL/GenBank/DDBJ databases">
        <title>Draft genome of the parasitic nematode Teladorsagia circumcincta isolate WARC Sus (inbred).</title>
        <authorList>
            <person name="Mitreva M."/>
        </authorList>
    </citation>
    <scope>NUCLEOTIDE SEQUENCE [LARGE SCALE GENOMIC DNA]</scope>
    <source>
        <strain evidence="3 4">S</strain>
    </source>
</reference>
<dbReference type="GO" id="GO:0005886">
    <property type="term" value="C:plasma membrane"/>
    <property type="evidence" value="ECO:0007669"/>
    <property type="project" value="TreeGrafter"/>
</dbReference>
<name>A0A2G9USM3_TELCI</name>
<dbReference type="InterPro" id="IPR016137">
    <property type="entry name" value="RGS"/>
</dbReference>
<dbReference type="GO" id="GO:0005739">
    <property type="term" value="C:mitochondrion"/>
    <property type="evidence" value="ECO:0007669"/>
    <property type="project" value="TreeGrafter"/>
</dbReference>
<protein>
    <submittedName>
        <fullName evidence="3">Regulator of G protein signaling domain protein</fullName>
    </submittedName>
</protein>
<gene>
    <name evidence="3" type="ORF">TELCIR_04769</name>
</gene>
<evidence type="ECO:0000259" key="2">
    <source>
        <dbReference type="PROSITE" id="PS50132"/>
    </source>
</evidence>
<dbReference type="AlphaFoldDB" id="A0A2G9USM3"/>
<dbReference type="PROSITE" id="PS50132">
    <property type="entry name" value="RGS"/>
    <property type="match status" value="2"/>
</dbReference>
<evidence type="ECO:0000256" key="1">
    <source>
        <dbReference type="SAM" id="MobiDB-lite"/>
    </source>
</evidence>
<dbReference type="PANTHER" id="PTHR13155:SF1">
    <property type="entry name" value="A-KINASE ANCHOR PROTEIN 10, MITOCHONDRIAL"/>
    <property type="match status" value="1"/>
</dbReference>
<dbReference type="EMBL" id="KZ345489">
    <property type="protein sequence ID" value="PIO73255.1"/>
    <property type="molecule type" value="Genomic_DNA"/>
</dbReference>
<dbReference type="Proteomes" id="UP000230423">
    <property type="component" value="Unassembled WGS sequence"/>
</dbReference>
<feature type="region of interest" description="Disordered" evidence="1">
    <location>
        <begin position="285"/>
        <end position="304"/>
    </location>
</feature>
<dbReference type="SUPFAM" id="SSF48097">
    <property type="entry name" value="Regulator of G-protein signaling, RGS"/>
    <property type="match status" value="2"/>
</dbReference>
<dbReference type="InterPro" id="IPR036305">
    <property type="entry name" value="RGS_sf"/>
</dbReference>
<accession>A0A2G9USM3</accession>
<proteinExistence type="predicted"/>
<evidence type="ECO:0000313" key="3">
    <source>
        <dbReference type="EMBL" id="PIO73255.1"/>
    </source>
</evidence>
<sequence>MNSVFEKLRKKDPRGYGTEPIVIQNSCVLAQNIDHLLADSSALTFFIQFLECYDKLNLVKFWIHVEGFKASLGEERAECAQDAENSRELSSFIYFKDFENSLFYKKYQLQVFSRRCSLDDILYVPALLNAFLEFVDDRHDHDCLQFLIACNAFEENYDSLSDEEALEDAMSIYDKYFSMQALSPIRIGDTARRRMESEICSDSGRPLLSSFNTAKQYCFLRIHDRYLESFVKSTAYHNFLLELEAEVGNMIELPRPNRQMKCGSSSSDSQAVLLDHHFDIPEFKRVSSGSSQHSPLLMRRNRSL</sequence>
<dbReference type="Pfam" id="PF00615">
    <property type="entry name" value="RGS"/>
    <property type="match status" value="2"/>
</dbReference>
<dbReference type="InterPro" id="IPR052246">
    <property type="entry name" value="Cell_Polariz_PKAAnc"/>
</dbReference>
<dbReference type="Gene3D" id="1.10.167.10">
    <property type="entry name" value="Regulator of G-protein Signalling 4, domain 2"/>
    <property type="match status" value="2"/>
</dbReference>
<organism evidence="3 4">
    <name type="scientific">Teladorsagia circumcincta</name>
    <name type="common">Brown stomach worm</name>
    <name type="synonym">Ostertagia circumcincta</name>
    <dbReference type="NCBI Taxonomy" id="45464"/>
    <lineage>
        <taxon>Eukaryota</taxon>
        <taxon>Metazoa</taxon>
        <taxon>Ecdysozoa</taxon>
        <taxon>Nematoda</taxon>
        <taxon>Chromadorea</taxon>
        <taxon>Rhabditida</taxon>
        <taxon>Rhabditina</taxon>
        <taxon>Rhabditomorpha</taxon>
        <taxon>Strongyloidea</taxon>
        <taxon>Trichostrongylidae</taxon>
        <taxon>Teladorsagia</taxon>
    </lineage>
</organism>
<dbReference type="InterPro" id="IPR044926">
    <property type="entry name" value="RGS_subdomain_2"/>
</dbReference>
<dbReference type="SMART" id="SM00315">
    <property type="entry name" value="RGS"/>
    <property type="match status" value="1"/>
</dbReference>
<dbReference type="OrthoDB" id="5584247at2759"/>